<feature type="transmembrane region" description="Helical" evidence="6">
    <location>
        <begin position="304"/>
        <end position="325"/>
    </location>
</feature>
<dbReference type="PRINTS" id="PR01036">
    <property type="entry name" value="TCRTETB"/>
</dbReference>
<evidence type="ECO:0000256" key="3">
    <source>
        <dbReference type="ARBA" id="ARBA00022692"/>
    </source>
</evidence>
<gene>
    <name evidence="8" type="ORF">GCM10010974_26990</name>
</gene>
<dbReference type="SUPFAM" id="SSF103473">
    <property type="entry name" value="MFS general substrate transporter"/>
    <property type="match status" value="1"/>
</dbReference>
<dbReference type="PANTHER" id="PTHR42718:SF9">
    <property type="entry name" value="MAJOR FACILITATOR SUPERFAMILY MULTIDRUG TRANSPORTER MFSC"/>
    <property type="match status" value="1"/>
</dbReference>
<dbReference type="InterPro" id="IPR020846">
    <property type="entry name" value="MFS_dom"/>
</dbReference>
<feature type="transmembrane region" description="Helical" evidence="6">
    <location>
        <begin position="331"/>
        <end position="352"/>
    </location>
</feature>
<keyword evidence="3 6" id="KW-0812">Transmembrane</keyword>
<dbReference type="InterPro" id="IPR036259">
    <property type="entry name" value="MFS_trans_sf"/>
</dbReference>
<keyword evidence="2" id="KW-0813">Transport</keyword>
<evidence type="ECO:0000256" key="4">
    <source>
        <dbReference type="ARBA" id="ARBA00022989"/>
    </source>
</evidence>
<organism evidence="8 9">
    <name type="scientific">Brevibacterium sediminis</name>
    <dbReference type="NCBI Taxonomy" id="1857024"/>
    <lineage>
        <taxon>Bacteria</taxon>
        <taxon>Bacillati</taxon>
        <taxon>Actinomycetota</taxon>
        <taxon>Actinomycetes</taxon>
        <taxon>Micrococcales</taxon>
        <taxon>Brevibacteriaceae</taxon>
        <taxon>Brevibacterium</taxon>
    </lineage>
</organism>
<evidence type="ECO:0000313" key="8">
    <source>
        <dbReference type="EMBL" id="GGC43229.1"/>
    </source>
</evidence>
<protein>
    <submittedName>
        <fullName evidence="8">MFS transporter</fullName>
    </submittedName>
</protein>
<evidence type="ECO:0000256" key="6">
    <source>
        <dbReference type="SAM" id="Phobius"/>
    </source>
</evidence>
<feature type="transmembrane region" description="Helical" evidence="6">
    <location>
        <begin position="110"/>
        <end position="131"/>
    </location>
</feature>
<proteinExistence type="predicted"/>
<dbReference type="PANTHER" id="PTHR42718">
    <property type="entry name" value="MAJOR FACILITATOR SUPERFAMILY MULTIDRUG TRANSPORTER MFSC"/>
    <property type="match status" value="1"/>
</dbReference>
<keyword evidence="4 6" id="KW-1133">Transmembrane helix</keyword>
<evidence type="ECO:0000259" key="7">
    <source>
        <dbReference type="PROSITE" id="PS50850"/>
    </source>
</evidence>
<dbReference type="Pfam" id="PF07690">
    <property type="entry name" value="MFS_1"/>
    <property type="match status" value="1"/>
</dbReference>
<dbReference type="PROSITE" id="PS50850">
    <property type="entry name" value="MFS"/>
    <property type="match status" value="1"/>
</dbReference>
<dbReference type="Proteomes" id="UP000632322">
    <property type="component" value="Unassembled WGS sequence"/>
</dbReference>
<evidence type="ECO:0000256" key="5">
    <source>
        <dbReference type="ARBA" id="ARBA00023136"/>
    </source>
</evidence>
<feature type="transmembrane region" description="Helical" evidence="6">
    <location>
        <begin position="79"/>
        <end position="98"/>
    </location>
</feature>
<comment type="caution">
    <text evidence="8">The sequence shown here is derived from an EMBL/GenBank/DDBJ whole genome shotgun (WGS) entry which is preliminary data.</text>
</comment>
<dbReference type="CDD" id="cd17321">
    <property type="entry name" value="MFS_MMR_MDR_like"/>
    <property type="match status" value="1"/>
</dbReference>
<dbReference type="Gene3D" id="1.20.1720.10">
    <property type="entry name" value="Multidrug resistance protein D"/>
    <property type="match status" value="1"/>
</dbReference>
<name>A0ABQ1MN86_9MICO</name>
<feature type="transmembrane region" description="Helical" evidence="6">
    <location>
        <begin position="40"/>
        <end position="67"/>
    </location>
</feature>
<feature type="transmembrane region" description="Helical" evidence="6">
    <location>
        <begin position="271"/>
        <end position="292"/>
    </location>
</feature>
<accession>A0ABQ1MN86</accession>
<comment type="subcellular location">
    <subcellularLocation>
        <location evidence="1">Cell membrane</location>
        <topology evidence="1">Multi-pass membrane protein</topology>
    </subcellularLocation>
</comment>
<dbReference type="InterPro" id="IPR011701">
    <property type="entry name" value="MFS"/>
</dbReference>
<feature type="domain" description="Major facilitator superfamily (MFS) profile" evidence="7">
    <location>
        <begin position="41"/>
        <end position="449"/>
    </location>
</feature>
<dbReference type="EMBL" id="BMJG01000010">
    <property type="protein sequence ID" value="GGC43229.1"/>
    <property type="molecule type" value="Genomic_DNA"/>
</dbReference>
<evidence type="ECO:0000256" key="2">
    <source>
        <dbReference type="ARBA" id="ARBA00022448"/>
    </source>
</evidence>
<feature type="transmembrane region" description="Helical" evidence="6">
    <location>
        <begin position="373"/>
        <end position="396"/>
    </location>
</feature>
<feature type="transmembrane region" description="Helical" evidence="6">
    <location>
        <begin position="197"/>
        <end position="217"/>
    </location>
</feature>
<feature type="transmembrane region" description="Helical" evidence="6">
    <location>
        <begin position="238"/>
        <end position="259"/>
    </location>
</feature>
<feature type="transmembrane region" description="Helical" evidence="6">
    <location>
        <begin position="416"/>
        <end position="443"/>
    </location>
</feature>
<keyword evidence="5 6" id="KW-0472">Membrane</keyword>
<sequence>MIKVRLASYLIAVSGLSGSQLLEPPSAIEYEEFSVPRPRLLLLAILLAQFVIPLSISGTAVALPSIADDLGSNPAPLQWVVNGFNVSFAICTIVWGACSDRIGYTRSFRIGIVVAAAGGAVSMLSSSIIVLDIGRTIAGIGSAAVLTGAAPILSHLFTGKARAQAFALFGTINGLGLAAGPALSGLLLAVYDWQGIFAGHTIVLALALLGSARLPQLGRSATSLREMLDFSALKSPQFLAMTLVPIAGAVGFVTFLTYLPSALGATHGLPAGATGTLMLVMTIPVLLSPLLVHRIMSRTSISPTLIVGASFLCLLAGGIGVLLLLRPDMPVAVSVAPMVLLGLGFGLPLGFVDAEALAAVPADRSGAASGVLNLFRIGSEAVFVAAYAAVLTAVVTRALPGPSGQLIAAGGTGHPWIYHDGLVVAALTMISLVLILGIAFTVLTRAAHNAAYSVATDAVP</sequence>
<feature type="transmembrane region" description="Helical" evidence="6">
    <location>
        <begin position="137"/>
        <end position="158"/>
    </location>
</feature>
<feature type="transmembrane region" description="Helical" evidence="6">
    <location>
        <begin position="165"/>
        <end position="191"/>
    </location>
</feature>
<reference evidence="9" key="1">
    <citation type="journal article" date="2019" name="Int. J. Syst. Evol. Microbiol.">
        <title>The Global Catalogue of Microorganisms (GCM) 10K type strain sequencing project: providing services to taxonomists for standard genome sequencing and annotation.</title>
        <authorList>
            <consortium name="The Broad Institute Genomics Platform"/>
            <consortium name="The Broad Institute Genome Sequencing Center for Infectious Disease"/>
            <person name="Wu L."/>
            <person name="Ma J."/>
        </authorList>
    </citation>
    <scope>NUCLEOTIDE SEQUENCE [LARGE SCALE GENOMIC DNA]</scope>
    <source>
        <strain evidence="9">CGMCC 1.15472</strain>
    </source>
</reference>
<evidence type="ECO:0000256" key="1">
    <source>
        <dbReference type="ARBA" id="ARBA00004651"/>
    </source>
</evidence>
<evidence type="ECO:0000313" key="9">
    <source>
        <dbReference type="Proteomes" id="UP000632322"/>
    </source>
</evidence>
<keyword evidence="9" id="KW-1185">Reference proteome</keyword>